<feature type="transmembrane region" description="Helical" evidence="1">
    <location>
        <begin position="12"/>
        <end position="30"/>
    </location>
</feature>
<dbReference type="Proteomes" id="UP000666369">
    <property type="component" value="Unassembled WGS sequence"/>
</dbReference>
<keyword evidence="1" id="KW-0472">Membrane</keyword>
<evidence type="ECO:0000259" key="2">
    <source>
        <dbReference type="Pfam" id="PF01569"/>
    </source>
</evidence>
<dbReference type="InterPro" id="IPR029021">
    <property type="entry name" value="Prot-tyrosine_phosphatase-like"/>
</dbReference>
<dbReference type="Gene3D" id="3.90.190.10">
    <property type="entry name" value="Protein tyrosine phosphatase superfamily"/>
    <property type="match status" value="1"/>
</dbReference>
<name>A0ABX0FIZ5_9BURK</name>
<keyword evidence="4" id="KW-1185">Reference proteome</keyword>
<protein>
    <submittedName>
        <fullName evidence="3">Phosphatase PAP2 family protein</fullName>
    </submittedName>
</protein>
<dbReference type="Pfam" id="PF01569">
    <property type="entry name" value="PAP2"/>
    <property type="match status" value="1"/>
</dbReference>
<dbReference type="Gene3D" id="1.20.144.10">
    <property type="entry name" value="Phosphatidic acid phosphatase type 2/haloperoxidase"/>
    <property type="match status" value="1"/>
</dbReference>
<accession>A0ABX0FIZ5</accession>
<feature type="transmembrane region" description="Helical" evidence="1">
    <location>
        <begin position="50"/>
        <end position="75"/>
    </location>
</feature>
<dbReference type="RefSeq" id="WP_166101825.1">
    <property type="nucleotide sequence ID" value="NZ_JAADJT010000004.1"/>
</dbReference>
<sequence>MTQQAAPGIRDRLIQLALNAALFGACYPLTNHLAQRHGEVGNVAMAWEAALPFLPWLVLPYMTSGLFFALSFLLARDRAGLSALSRRMAFTTIAACLIFAAMPLRFSLPRPAVDAALPAWLFAQLAALDQPYNQMPSLHVAYCLIFWAALRHVATGPMRAALACWLLLVAASTVFTYQHHVIDVAAGALLGALAIRLLPPRTDADANNAHVDRPVGFGYALLSGLALLAWFALGGAWWLYLSASLMLVARAYRRRDAGFLRKRDGRHPWSIWLLYAPYLCGYLMTWHAVRWRERHRPPFSHHGGGLWVGRRLTDAEAAYLPPDCAVIDLANELSETPALRHGRYHHFALLDLHRPNAQSARPILEAIAGHAAQGRAIYLHCAMGYRRSRQIAQLYKEHSQQ</sequence>
<feature type="domain" description="Phosphatidic acid phosphatase type 2/haloperoxidase" evidence="2">
    <location>
        <begin position="88"/>
        <end position="198"/>
    </location>
</feature>
<feature type="transmembrane region" description="Helical" evidence="1">
    <location>
        <begin position="160"/>
        <end position="177"/>
    </location>
</feature>
<proteinExistence type="predicted"/>
<dbReference type="PANTHER" id="PTHR47216:SF4">
    <property type="entry name" value="OS01G0859400 PROTEIN"/>
    <property type="match status" value="1"/>
</dbReference>
<keyword evidence="1" id="KW-1133">Transmembrane helix</keyword>
<evidence type="ECO:0000313" key="4">
    <source>
        <dbReference type="Proteomes" id="UP000666369"/>
    </source>
</evidence>
<feature type="transmembrane region" description="Helical" evidence="1">
    <location>
        <begin position="135"/>
        <end position="154"/>
    </location>
</feature>
<feature type="transmembrane region" description="Helical" evidence="1">
    <location>
        <begin position="219"/>
        <end position="248"/>
    </location>
</feature>
<dbReference type="SUPFAM" id="SSF48317">
    <property type="entry name" value="Acid phosphatase/Vanadium-dependent haloperoxidase"/>
    <property type="match status" value="1"/>
</dbReference>
<dbReference type="InterPro" id="IPR000326">
    <property type="entry name" value="PAP2/HPO"/>
</dbReference>
<organism evidence="3 4">
    <name type="scientific">Duganella aceris</name>
    <dbReference type="NCBI Taxonomy" id="2703883"/>
    <lineage>
        <taxon>Bacteria</taxon>
        <taxon>Pseudomonadati</taxon>
        <taxon>Pseudomonadota</taxon>
        <taxon>Betaproteobacteria</taxon>
        <taxon>Burkholderiales</taxon>
        <taxon>Oxalobacteraceae</taxon>
        <taxon>Telluria group</taxon>
        <taxon>Duganella</taxon>
    </lineage>
</organism>
<gene>
    <name evidence="3" type="ORF">GW587_09875</name>
</gene>
<feature type="transmembrane region" description="Helical" evidence="1">
    <location>
        <begin position="269"/>
        <end position="289"/>
    </location>
</feature>
<reference evidence="4" key="1">
    <citation type="submission" date="2023-07" db="EMBL/GenBank/DDBJ databases">
        <title>Duganella aceri sp. nov., isolated from tree sap.</title>
        <authorList>
            <person name="Kim I.S."/>
        </authorList>
    </citation>
    <scope>NUCLEOTIDE SEQUENCE [LARGE SCALE GENOMIC DNA]</scope>
    <source>
        <strain evidence="4">SAP-35</strain>
    </source>
</reference>
<comment type="caution">
    <text evidence="3">The sequence shown here is derived from an EMBL/GenBank/DDBJ whole genome shotgun (WGS) entry which is preliminary data.</text>
</comment>
<dbReference type="EMBL" id="JAADJT010000004">
    <property type="protein sequence ID" value="NGZ84565.1"/>
    <property type="molecule type" value="Genomic_DNA"/>
</dbReference>
<feature type="transmembrane region" description="Helical" evidence="1">
    <location>
        <begin position="87"/>
        <end position="106"/>
    </location>
</feature>
<dbReference type="InterPro" id="IPR036938">
    <property type="entry name" value="PAP2/HPO_sf"/>
</dbReference>
<evidence type="ECO:0000313" key="3">
    <source>
        <dbReference type="EMBL" id="NGZ84565.1"/>
    </source>
</evidence>
<evidence type="ECO:0000256" key="1">
    <source>
        <dbReference type="SAM" id="Phobius"/>
    </source>
</evidence>
<keyword evidence="1" id="KW-0812">Transmembrane</keyword>
<dbReference type="PANTHER" id="PTHR47216">
    <property type="match status" value="1"/>
</dbReference>
<dbReference type="SUPFAM" id="SSF52799">
    <property type="entry name" value="(Phosphotyrosine protein) phosphatases II"/>
    <property type="match status" value="1"/>
</dbReference>